<dbReference type="SUPFAM" id="SSF74788">
    <property type="entry name" value="Cullin repeat-like"/>
    <property type="match status" value="1"/>
</dbReference>
<dbReference type="Gene3D" id="1.20.58.1210">
    <property type="entry name" value="Exo84p, N-terminal helical domain"/>
    <property type="match status" value="1"/>
</dbReference>
<evidence type="ECO:0000256" key="5">
    <source>
        <dbReference type="ARBA" id="ARBA00022483"/>
    </source>
</evidence>
<dbReference type="Pfam" id="PF25345">
    <property type="entry name" value="PH_EXO84"/>
    <property type="match status" value="1"/>
</dbReference>
<keyword evidence="5" id="KW-0268">Exocytosis</keyword>
<evidence type="ECO:0000256" key="6">
    <source>
        <dbReference type="ARBA" id="ARBA00022927"/>
    </source>
</evidence>
<dbReference type="PANTHER" id="PTHR21426:SF12">
    <property type="entry name" value="EXOCYST COMPLEX COMPONENT 8"/>
    <property type="match status" value="1"/>
</dbReference>
<dbReference type="InterPro" id="IPR011993">
    <property type="entry name" value="PH-like_dom_sf"/>
</dbReference>
<accession>A0A1X2GX92</accession>
<dbReference type="GO" id="GO:0030133">
    <property type="term" value="C:transport vesicle"/>
    <property type="evidence" value="ECO:0007669"/>
    <property type="project" value="UniProtKB-SubCell"/>
</dbReference>
<protein>
    <recommendedName>
        <fullName evidence="3">Exocyst complex component EXO84</fullName>
    </recommendedName>
</protein>
<dbReference type="Gene3D" id="2.30.29.30">
    <property type="entry name" value="Pleckstrin-homology domain (PH domain)/Phosphotyrosine-binding domain (PTB)"/>
    <property type="match status" value="1"/>
</dbReference>
<comment type="similarity">
    <text evidence="2">Belongs to the EXO84 family.</text>
</comment>
<dbReference type="GO" id="GO:0006893">
    <property type="term" value="P:Golgi to plasma membrane transport"/>
    <property type="evidence" value="ECO:0007669"/>
    <property type="project" value="TreeGrafter"/>
</dbReference>
<dbReference type="GO" id="GO:0000145">
    <property type="term" value="C:exocyst"/>
    <property type="evidence" value="ECO:0007669"/>
    <property type="project" value="InterPro"/>
</dbReference>
<dbReference type="Pfam" id="PF08700">
    <property type="entry name" value="VPS51_Exo84_N"/>
    <property type="match status" value="1"/>
</dbReference>
<gene>
    <name evidence="9" type="ORF">DM01DRAFT_1330781</name>
</gene>
<evidence type="ECO:0000256" key="7">
    <source>
        <dbReference type="SAM" id="MobiDB-lite"/>
    </source>
</evidence>
<evidence type="ECO:0000256" key="2">
    <source>
        <dbReference type="ARBA" id="ARBA00007210"/>
    </source>
</evidence>
<dbReference type="Gene3D" id="1.20.58.1220">
    <property type="entry name" value="Exo84p, C-terminal helical domain"/>
    <property type="match status" value="1"/>
</dbReference>
<dbReference type="GO" id="GO:0015031">
    <property type="term" value="P:protein transport"/>
    <property type="evidence" value="ECO:0007669"/>
    <property type="project" value="UniProtKB-KW"/>
</dbReference>
<dbReference type="InterPro" id="IPR033961">
    <property type="entry name" value="Exo84"/>
</dbReference>
<feature type="region of interest" description="Disordered" evidence="7">
    <location>
        <begin position="1"/>
        <end position="77"/>
    </location>
</feature>
<keyword evidence="10" id="KW-1185">Reference proteome</keyword>
<evidence type="ECO:0000313" key="9">
    <source>
        <dbReference type="EMBL" id="ORX62655.1"/>
    </source>
</evidence>
<organism evidence="9 10">
    <name type="scientific">Hesseltinella vesiculosa</name>
    <dbReference type="NCBI Taxonomy" id="101127"/>
    <lineage>
        <taxon>Eukaryota</taxon>
        <taxon>Fungi</taxon>
        <taxon>Fungi incertae sedis</taxon>
        <taxon>Mucoromycota</taxon>
        <taxon>Mucoromycotina</taxon>
        <taxon>Mucoromycetes</taxon>
        <taxon>Mucorales</taxon>
        <taxon>Cunninghamellaceae</taxon>
        <taxon>Hesseltinella</taxon>
    </lineage>
</organism>
<evidence type="ECO:0000259" key="8">
    <source>
        <dbReference type="Pfam" id="PF16528"/>
    </source>
</evidence>
<evidence type="ECO:0000256" key="3">
    <source>
        <dbReference type="ARBA" id="ARBA00021269"/>
    </source>
</evidence>
<evidence type="ECO:0000256" key="1">
    <source>
        <dbReference type="ARBA" id="ARBA00004398"/>
    </source>
</evidence>
<dbReference type="EMBL" id="MCGT01000001">
    <property type="protein sequence ID" value="ORX62655.1"/>
    <property type="molecule type" value="Genomic_DNA"/>
</dbReference>
<name>A0A1X2GX92_9FUNG</name>
<keyword evidence="6" id="KW-0653">Protein transport</keyword>
<keyword evidence="4" id="KW-0813">Transport</keyword>
<dbReference type="InterPro" id="IPR032403">
    <property type="entry name" value="Exo84_C"/>
</dbReference>
<dbReference type="Proteomes" id="UP000242146">
    <property type="component" value="Unassembled WGS sequence"/>
</dbReference>
<proteinExistence type="inferred from homology"/>
<feature type="compositionally biased region" description="Low complexity" evidence="7">
    <location>
        <begin position="28"/>
        <end position="70"/>
    </location>
</feature>
<sequence>MNPASVLRKKTVGIDALRRKQTTKANISSPTPSSSGASKPATASLASGSIKKAGSASTSPSIAGSSPGSSNLPMSTGPITIDLHRFADENLQPQEVVKQLLGNASEETIRGFHKSLQDAKQTVSGDLQRNVYRNYTEFVSISKEIVNLDGDIMHLKMNLNDVRGIWENLLASTEQADVDTSQELRSETVMPSRKPSEMMSSDMQDVYRAQLTALWDTVEGSQKYVKYTPSRHVVREFTNFIEVDPKTSQPRQLVHLFLFNDCLLAAARKKRTMANKYRLIAINFWKIKEIQIGEIKAADDSLAGIQIVVGHRVYAYRADRKEENYSFMQVYRRLEDDRDNQDLESMPTGSFRDTGRDSLRQSSTVSTRETRLNEEEQEWLEQLQDELEVMVALRRFEDAVNTIDKARKLLSRFTNNPSPWIQQCQDQLVKSTETLSDTIAHDLSNPLLSKLQFQRYVDWLLRLGNGEQARAVFLSTRSLVIKKRIRQLVFEGDTSTYVNELALVVFTLIRNTCEWYRDSFKQNEMSSGFMTWVREQTEVYAEIYKRQVFYQNQLSCKVIAECFKSMLDHCATLRKVGVDLKFVLEDVLQDNIKETITAYEKKVAHNVDKFAQQDTFSTVTSQNIGSDIKVTSSVISFYNLLVKYVSDICLLAKLPLYTTVIESVSRLTEHYLRSMLNESQKRNLNKDQRSAALLNVSFVLDNVIPRVSSQLNHHFDRPIPELDSLRARLRELTYRK</sequence>
<evidence type="ECO:0000313" key="10">
    <source>
        <dbReference type="Proteomes" id="UP000242146"/>
    </source>
</evidence>
<feature type="region of interest" description="Disordered" evidence="7">
    <location>
        <begin position="177"/>
        <end position="201"/>
    </location>
</feature>
<dbReference type="GO" id="GO:0006887">
    <property type="term" value="P:exocytosis"/>
    <property type="evidence" value="ECO:0007669"/>
    <property type="project" value="UniProtKB-KW"/>
</dbReference>
<dbReference type="SUPFAM" id="SSF50729">
    <property type="entry name" value="PH domain-like"/>
    <property type="match status" value="1"/>
</dbReference>
<reference evidence="9 10" key="1">
    <citation type="submission" date="2016-07" db="EMBL/GenBank/DDBJ databases">
        <title>Pervasive Adenine N6-methylation of Active Genes in Fungi.</title>
        <authorList>
            <consortium name="DOE Joint Genome Institute"/>
            <person name="Mondo S.J."/>
            <person name="Dannebaum R.O."/>
            <person name="Kuo R.C."/>
            <person name="Labutti K."/>
            <person name="Haridas S."/>
            <person name="Kuo A."/>
            <person name="Salamov A."/>
            <person name="Ahrendt S.R."/>
            <person name="Lipzen A."/>
            <person name="Sullivan W."/>
            <person name="Andreopoulos W.B."/>
            <person name="Clum A."/>
            <person name="Lindquist E."/>
            <person name="Daum C."/>
            <person name="Ramamoorthy G.K."/>
            <person name="Gryganskyi A."/>
            <person name="Culley D."/>
            <person name="Magnuson J.K."/>
            <person name="James T.Y."/>
            <person name="O'Malley M.A."/>
            <person name="Stajich J.E."/>
            <person name="Spatafora J.W."/>
            <person name="Visel A."/>
            <person name="Grigoriev I.V."/>
        </authorList>
    </citation>
    <scope>NUCLEOTIDE SEQUENCE [LARGE SCALE GENOMIC DNA]</scope>
    <source>
        <strain evidence="9 10">NRRL 3301</strain>
    </source>
</reference>
<dbReference type="AlphaFoldDB" id="A0A1X2GX92"/>
<feature type="region of interest" description="Disordered" evidence="7">
    <location>
        <begin position="338"/>
        <end position="373"/>
    </location>
</feature>
<comment type="caution">
    <text evidence="9">The sequence shown here is derived from an EMBL/GenBank/DDBJ whole genome shotgun (WGS) entry which is preliminary data.</text>
</comment>
<dbReference type="InterPro" id="IPR042560">
    <property type="entry name" value="Exo84_C_2"/>
</dbReference>
<feature type="domain" description="Exocyst component Exo84 C-terminal" evidence="8">
    <location>
        <begin position="378"/>
        <end position="581"/>
    </location>
</feature>
<dbReference type="Pfam" id="PF16528">
    <property type="entry name" value="Exo84_C"/>
    <property type="match status" value="1"/>
</dbReference>
<evidence type="ECO:0000256" key="4">
    <source>
        <dbReference type="ARBA" id="ARBA00022448"/>
    </source>
</evidence>
<dbReference type="PANTHER" id="PTHR21426">
    <property type="entry name" value="EXOCYST COMPLEX COMPONENT 8"/>
    <property type="match status" value="1"/>
</dbReference>
<dbReference type="OrthoDB" id="642193at2759"/>
<dbReference type="InterPro" id="IPR042561">
    <property type="entry name" value="Exo84_C_1"/>
</dbReference>
<comment type="subcellular location">
    <subcellularLocation>
        <location evidence="1">Cytoplasmic vesicle</location>
        <location evidence="1">Secretory vesicle</location>
    </subcellularLocation>
</comment>
<dbReference type="STRING" id="101127.A0A1X2GX92"/>
<dbReference type="InterPro" id="IPR016159">
    <property type="entry name" value="Cullin_repeat-like_dom_sf"/>
</dbReference>